<dbReference type="RefSeq" id="WP_114841941.1">
    <property type="nucleotide sequence ID" value="NZ_CP031219.1"/>
</dbReference>
<dbReference type="NCBIfam" id="TIGR02291">
    <property type="entry name" value="rimK_rel_E_lig"/>
    <property type="match status" value="1"/>
</dbReference>
<dbReference type="PROSITE" id="PS50975">
    <property type="entry name" value="ATP_GRASP"/>
    <property type="match status" value="1"/>
</dbReference>
<organism evidence="3 4">
    <name type="scientific">Malaciobacter mytili LMG 24559</name>
    <dbReference type="NCBI Taxonomy" id="1032238"/>
    <lineage>
        <taxon>Bacteria</taxon>
        <taxon>Pseudomonadati</taxon>
        <taxon>Campylobacterota</taxon>
        <taxon>Epsilonproteobacteria</taxon>
        <taxon>Campylobacterales</taxon>
        <taxon>Arcobacteraceae</taxon>
        <taxon>Malaciobacter</taxon>
    </lineage>
</organism>
<dbReference type="SUPFAM" id="SSF56059">
    <property type="entry name" value="Glutathione synthetase ATP-binding domain-like"/>
    <property type="match status" value="1"/>
</dbReference>
<proteinExistence type="predicted"/>
<dbReference type="GO" id="GO:0005737">
    <property type="term" value="C:cytoplasm"/>
    <property type="evidence" value="ECO:0007669"/>
    <property type="project" value="TreeGrafter"/>
</dbReference>
<dbReference type="GO" id="GO:0046872">
    <property type="term" value="F:metal ion binding"/>
    <property type="evidence" value="ECO:0007669"/>
    <property type="project" value="InterPro"/>
</dbReference>
<feature type="domain" description="ATP-grasp" evidence="2">
    <location>
        <begin position="43"/>
        <end position="301"/>
    </location>
</feature>
<dbReference type="Proteomes" id="UP000290092">
    <property type="component" value="Unassembled WGS sequence"/>
</dbReference>
<dbReference type="Pfam" id="PF14397">
    <property type="entry name" value="ATPgrasp_ST"/>
    <property type="match status" value="1"/>
</dbReference>
<accession>A0AAX2AI33</accession>
<evidence type="ECO:0000313" key="3">
    <source>
        <dbReference type="EMBL" id="RXK15598.1"/>
    </source>
</evidence>
<keyword evidence="1" id="KW-0067">ATP-binding</keyword>
<dbReference type="GO" id="GO:0009432">
    <property type="term" value="P:SOS response"/>
    <property type="evidence" value="ECO:0007669"/>
    <property type="project" value="TreeGrafter"/>
</dbReference>
<dbReference type="InterPro" id="IPR039523">
    <property type="entry name" value="RimK-rel_E_lig_ATP-grasp"/>
</dbReference>
<protein>
    <submittedName>
        <fullName evidence="3">Alpha-L-glutamate ligase-like protein</fullName>
    </submittedName>
</protein>
<dbReference type="AlphaFoldDB" id="A0AAX2AI33"/>
<name>A0AAX2AI33_9BACT</name>
<evidence type="ECO:0000256" key="1">
    <source>
        <dbReference type="PROSITE-ProRule" id="PRU00409"/>
    </source>
</evidence>
<dbReference type="GO" id="GO:0005524">
    <property type="term" value="F:ATP binding"/>
    <property type="evidence" value="ECO:0007669"/>
    <property type="project" value="UniProtKB-UniRule"/>
</dbReference>
<reference evidence="3 4" key="1">
    <citation type="submission" date="2017-09" db="EMBL/GenBank/DDBJ databases">
        <title>Genomics of the genus Arcobacter.</title>
        <authorList>
            <person name="Perez-Cataluna A."/>
            <person name="Figueras M.J."/>
            <person name="Salas-Masso N."/>
        </authorList>
    </citation>
    <scope>NUCLEOTIDE SEQUENCE [LARGE SCALE GENOMIC DNA]</scope>
    <source>
        <strain evidence="3 4">CECT 7386</strain>
    </source>
</reference>
<dbReference type="Gene3D" id="3.30.470.20">
    <property type="entry name" value="ATP-grasp fold, B domain"/>
    <property type="match status" value="1"/>
</dbReference>
<keyword evidence="1" id="KW-0547">Nucleotide-binding</keyword>
<dbReference type="KEGG" id="amyt:AMYT_1513"/>
<gene>
    <name evidence="3" type="ORF">CP985_07515</name>
</gene>
<dbReference type="InterPro" id="IPR011758">
    <property type="entry name" value="RimK-rel_E_lig"/>
</dbReference>
<keyword evidence="4" id="KW-1185">Reference proteome</keyword>
<dbReference type="PANTHER" id="PTHR21621:SF0">
    <property type="entry name" value="BETA-CITRYLGLUTAMATE SYNTHASE B-RELATED"/>
    <property type="match status" value="1"/>
</dbReference>
<dbReference type="EMBL" id="NXID01000024">
    <property type="protein sequence ID" value="RXK15598.1"/>
    <property type="molecule type" value="Genomic_DNA"/>
</dbReference>
<keyword evidence="3" id="KW-0436">Ligase</keyword>
<evidence type="ECO:0000313" key="4">
    <source>
        <dbReference type="Proteomes" id="UP000290092"/>
    </source>
</evidence>
<dbReference type="GO" id="GO:0018169">
    <property type="term" value="F:ribosomal S6-glutamic acid ligase activity"/>
    <property type="evidence" value="ECO:0007669"/>
    <property type="project" value="TreeGrafter"/>
</dbReference>
<sequence length="311" mass="34865">MFANPFKLKKLGILGMNNRNINFIGKYNKRKNFPFVDNKLKTKQLAHEHNIKVPQLLGFIQFQVEIKCFEKYIENENGFVIKPAQGSGGKGILVIVAKKDGKYIKPSGESLSYSDIRRHISNILSGLYSLGGKNDIAVFERLVNFDEAFEGFSFEGVPDVRVIVYRGYPAMAMMRLSTSQSDGKANLHQGAVGVGIDIKTGKALSAVQFNRPIKVHPDTNKDLKLLKVPYWHEILHLCAKCYEMTQMGYLGADIVIDKLRGPLVLELNARPGLAIQIANDLGALNRFKKIDEVAHLHKSIEEKVAFSIETF</sequence>
<evidence type="ECO:0000259" key="2">
    <source>
        <dbReference type="PROSITE" id="PS50975"/>
    </source>
</evidence>
<comment type="caution">
    <text evidence="3">The sequence shown here is derived from an EMBL/GenBank/DDBJ whole genome shotgun (WGS) entry which is preliminary data.</text>
</comment>
<dbReference type="InterPro" id="IPR011761">
    <property type="entry name" value="ATP-grasp"/>
</dbReference>
<dbReference type="PANTHER" id="PTHR21621">
    <property type="entry name" value="RIBOSOMAL PROTEIN S6 MODIFICATION PROTEIN"/>
    <property type="match status" value="1"/>
</dbReference>